<dbReference type="eggNOG" id="COG0149">
    <property type="taxonomic scope" value="Bacteria"/>
</dbReference>
<comment type="pathway">
    <text evidence="3">Carbohydrate biosynthesis; gluconeogenesis.</text>
</comment>
<keyword evidence="3" id="KW-0312">Gluconeogenesis</keyword>
<dbReference type="GO" id="GO:0046166">
    <property type="term" value="P:glyceraldehyde-3-phosphate biosynthetic process"/>
    <property type="evidence" value="ECO:0007669"/>
    <property type="project" value="TreeGrafter"/>
</dbReference>
<dbReference type="InterPro" id="IPR035990">
    <property type="entry name" value="TIM_sf"/>
</dbReference>
<dbReference type="EC" id="5.3.1.1" evidence="3"/>
<reference evidence="4 5" key="1">
    <citation type="journal article" date="2013" name="Genome Announc.">
        <title>Draft Genome Sequences of Mycoplasma alkalescens, Mycoplasma arginini, and Mycoplasma bovigenitalium, Three Species with Equivocal Pathogenic Status for Cattle.</title>
        <authorList>
            <person name="Manso-Silvan L."/>
            <person name="Tardy F."/>
            <person name="Baranowski E."/>
            <person name="Barre A."/>
            <person name="Blanchard A."/>
            <person name="Breton M."/>
            <person name="Couture C."/>
            <person name="Citti C."/>
            <person name="Dordet-Frisoni E."/>
            <person name="Dupuy V."/>
            <person name="Gaurivaud P."/>
            <person name="Jacob D."/>
            <person name="Lemaitre C."/>
            <person name="Nikolski M."/>
            <person name="Nouvel L.X."/>
            <person name="Poumarat F."/>
            <person name="Thebault P."/>
            <person name="Theil S."/>
            <person name="Thiaucourt F."/>
            <person name="Sirand-Pugnet P."/>
        </authorList>
    </citation>
    <scope>NUCLEOTIDE SEQUENCE [LARGE SCALE GENOMIC DNA]</scope>
    <source>
        <strain evidence="4 5">14918</strain>
    </source>
</reference>
<dbReference type="GO" id="GO:0005829">
    <property type="term" value="C:cytosol"/>
    <property type="evidence" value="ECO:0007669"/>
    <property type="project" value="TreeGrafter"/>
</dbReference>
<comment type="pathway">
    <text evidence="3">Carbohydrate degradation; glycolysis; D-glyceraldehyde 3-phosphate from glycerone phosphate: step 1/1.</text>
</comment>
<protein>
    <recommendedName>
        <fullName evidence="3">Triosephosphate isomerase</fullName>
        <ecNumber evidence="3">5.3.1.1</ecNumber>
    </recommendedName>
</protein>
<dbReference type="InterPro" id="IPR000652">
    <property type="entry name" value="Triosephosphate_isomerase"/>
</dbReference>
<comment type="similarity">
    <text evidence="1 3">Belongs to the triosephosphate isomerase family.</text>
</comment>
<dbReference type="CDD" id="cd00311">
    <property type="entry name" value="TIM"/>
    <property type="match status" value="1"/>
</dbReference>
<keyword evidence="2 3" id="KW-0413">Isomerase</keyword>
<gene>
    <name evidence="4" type="primary">tpiA</name>
    <name evidence="4" type="ORF">MALK_1540</name>
</gene>
<evidence type="ECO:0000256" key="2">
    <source>
        <dbReference type="ARBA" id="ARBA00023235"/>
    </source>
</evidence>
<evidence type="ECO:0000256" key="1">
    <source>
        <dbReference type="ARBA" id="ARBA00007422"/>
    </source>
</evidence>
<dbReference type="PANTHER" id="PTHR21139:SF42">
    <property type="entry name" value="TRIOSEPHOSPHATE ISOMERASE"/>
    <property type="match status" value="1"/>
</dbReference>
<comment type="catalytic activity">
    <reaction evidence="3">
        <text>D-glyceraldehyde 3-phosphate = dihydroxyacetone phosphate</text>
        <dbReference type="Rhea" id="RHEA:18585"/>
        <dbReference type="ChEBI" id="CHEBI:57642"/>
        <dbReference type="ChEBI" id="CHEBI:59776"/>
        <dbReference type="EC" id="5.3.1.1"/>
    </reaction>
</comment>
<evidence type="ECO:0000313" key="5">
    <source>
        <dbReference type="Proteomes" id="UP000013137"/>
    </source>
</evidence>
<keyword evidence="3" id="KW-0324">Glycolysis</keyword>
<dbReference type="UniPathway" id="UPA00138"/>
<dbReference type="EMBL" id="AMWK01000004">
    <property type="protein sequence ID" value="ENY54092.1"/>
    <property type="molecule type" value="Genomic_DNA"/>
</dbReference>
<dbReference type="Proteomes" id="UP000013137">
    <property type="component" value="Unassembled WGS sequence"/>
</dbReference>
<comment type="caution">
    <text evidence="4">The sequence shown here is derived from an EMBL/GenBank/DDBJ whole genome shotgun (WGS) entry which is preliminary data.</text>
</comment>
<dbReference type="GO" id="GO:0004807">
    <property type="term" value="F:triose-phosphate isomerase activity"/>
    <property type="evidence" value="ECO:0007669"/>
    <property type="project" value="UniProtKB-EC"/>
</dbReference>
<organism evidence="4 5">
    <name type="scientific">Metamycoplasma alkalescens 14918</name>
    <dbReference type="NCBI Taxonomy" id="1188234"/>
    <lineage>
        <taxon>Bacteria</taxon>
        <taxon>Bacillati</taxon>
        <taxon>Mycoplasmatota</taxon>
        <taxon>Mycoplasmoidales</taxon>
        <taxon>Metamycoplasmataceae</taxon>
        <taxon>Metamycoplasma</taxon>
    </lineage>
</organism>
<comment type="subcellular location">
    <subcellularLocation>
        <location evidence="3">Cytoplasm</location>
    </subcellularLocation>
</comment>
<dbReference type="PROSITE" id="PS51440">
    <property type="entry name" value="TIM_2"/>
    <property type="match status" value="1"/>
</dbReference>
<dbReference type="OrthoDB" id="9809429at2"/>
<proteinExistence type="inferred from homology"/>
<dbReference type="GO" id="GO:0006094">
    <property type="term" value="P:gluconeogenesis"/>
    <property type="evidence" value="ECO:0007669"/>
    <property type="project" value="UniProtKB-UniPathway"/>
</dbReference>
<dbReference type="GO" id="GO:0006096">
    <property type="term" value="P:glycolytic process"/>
    <property type="evidence" value="ECO:0007669"/>
    <property type="project" value="UniProtKB-UniPathway"/>
</dbReference>
<keyword evidence="3" id="KW-0963">Cytoplasm</keyword>
<comment type="subunit">
    <text evidence="3">Homodimer.</text>
</comment>
<dbReference type="PANTHER" id="PTHR21139">
    <property type="entry name" value="TRIOSEPHOSPHATE ISOMERASE"/>
    <property type="match status" value="1"/>
</dbReference>
<dbReference type="UniPathway" id="UPA00109">
    <property type="reaction ID" value="UER00189"/>
</dbReference>
<dbReference type="RefSeq" id="WP_002881059.1">
    <property type="nucleotide sequence ID" value="NZ_AMWK01000004.1"/>
</dbReference>
<dbReference type="Gene3D" id="3.20.20.70">
    <property type="entry name" value="Aldolase class I"/>
    <property type="match status" value="1"/>
</dbReference>
<evidence type="ECO:0000256" key="3">
    <source>
        <dbReference type="RuleBase" id="RU363013"/>
    </source>
</evidence>
<dbReference type="PATRIC" id="fig|1188234.3.peg.142"/>
<accession>N9U0L3</accession>
<keyword evidence="5" id="KW-1185">Reference proteome</keyword>
<dbReference type="Pfam" id="PF00121">
    <property type="entry name" value="TIM"/>
    <property type="match status" value="1"/>
</dbReference>
<dbReference type="GO" id="GO:0019563">
    <property type="term" value="P:glycerol catabolic process"/>
    <property type="evidence" value="ECO:0007669"/>
    <property type="project" value="TreeGrafter"/>
</dbReference>
<evidence type="ECO:0000313" key="4">
    <source>
        <dbReference type="EMBL" id="ENY54092.1"/>
    </source>
</evidence>
<dbReference type="AlphaFoldDB" id="N9U0L3"/>
<dbReference type="InterPro" id="IPR013785">
    <property type="entry name" value="Aldolase_TIM"/>
</dbReference>
<sequence length="243" mass="27573">MKYLIGNFKMNKTFFDVESYIEALSYLINKNKTKLKNLQIGIAPSFDSAYLSYLHQDRNFLFGLQNIYHELNGAYTGEVSLNVAIETKIDFILIGHSERRSLFNETNQLINKKITHLQKTKIMPILCIGESMQEFNENKTFEVLAKQINEGLKNIENHSNLIISYEPVYCIGNGIIPEVSHIQKVIDFIHIILNNKIPVLYGGSVSLANIEILEQVKGLSGYLVGKASLNANEFVELAKKIKS</sequence>
<name>N9U0L3_9BACT</name>
<dbReference type="SUPFAM" id="SSF51351">
    <property type="entry name" value="Triosephosphate isomerase (TIM)"/>
    <property type="match status" value="1"/>
</dbReference>